<protein>
    <submittedName>
        <fullName evidence="6">Alpha/beta hydrolase family protein</fullName>
    </submittedName>
</protein>
<evidence type="ECO:0000313" key="6">
    <source>
        <dbReference type="EMBL" id="TWE09970.1"/>
    </source>
</evidence>
<keyword evidence="2 4" id="KW-0732">Signal</keyword>
<evidence type="ECO:0000256" key="3">
    <source>
        <dbReference type="ARBA" id="ARBA00022801"/>
    </source>
</evidence>
<feature type="signal peptide" evidence="4">
    <location>
        <begin position="1"/>
        <end position="23"/>
    </location>
</feature>
<feature type="domain" description="Peptidase S33 tripeptidyl aminopeptidase-like C-terminal" evidence="5">
    <location>
        <begin position="402"/>
        <end position="503"/>
    </location>
</feature>
<dbReference type="Gene3D" id="3.40.50.1820">
    <property type="entry name" value="alpha/beta hydrolase"/>
    <property type="match status" value="1"/>
</dbReference>
<evidence type="ECO:0000256" key="4">
    <source>
        <dbReference type="SAM" id="SignalP"/>
    </source>
</evidence>
<dbReference type="InterPro" id="IPR029058">
    <property type="entry name" value="AB_hydrolase_fold"/>
</dbReference>
<dbReference type="SUPFAM" id="SSF53474">
    <property type="entry name" value="alpha/beta-Hydrolases"/>
    <property type="match status" value="1"/>
</dbReference>
<comment type="caution">
    <text evidence="6">The sequence shown here is derived from an EMBL/GenBank/DDBJ whole genome shotgun (WGS) entry which is preliminary data.</text>
</comment>
<comment type="similarity">
    <text evidence="1">Belongs to the peptidase S33 family.</text>
</comment>
<dbReference type="Proteomes" id="UP000318297">
    <property type="component" value="Unassembled WGS sequence"/>
</dbReference>
<accession>A0A561E2Z3</accession>
<feature type="chain" id="PRO_5021704897" evidence="4">
    <location>
        <begin position="24"/>
        <end position="503"/>
    </location>
</feature>
<evidence type="ECO:0000259" key="5">
    <source>
        <dbReference type="Pfam" id="PF08386"/>
    </source>
</evidence>
<reference evidence="6 7" key="1">
    <citation type="submission" date="2019-06" db="EMBL/GenBank/DDBJ databases">
        <title>Sequencing the genomes of 1000 actinobacteria strains.</title>
        <authorList>
            <person name="Klenk H.-P."/>
        </authorList>
    </citation>
    <scope>NUCLEOTIDE SEQUENCE [LARGE SCALE GENOMIC DNA]</scope>
    <source>
        <strain evidence="6 7">DSM 19560</strain>
    </source>
</reference>
<dbReference type="EMBL" id="VIVQ01000002">
    <property type="protein sequence ID" value="TWE09970.1"/>
    <property type="molecule type" value="Genomic_DNA"/>
</dbReference>
<keyword evidence="3 6" id="KW-0378">Hydrolase</keyword>
<dbReference type="InterPro" id="IPR013595">
    <property type="entry name" value="Pept_S33_TAP-like_C"/>
</dbReference>
<keyword evidence="7" id="KW-1185">Reference proteome</keyword>
<sequence length="503" mass="52177">MLAAAVALGIAVSGCSSSSSSSATSVAPSASASAVAGTPAALAKFYDQHIDWKNCGDVQCAKLTVPVDYSDPSGATIQLAIDRVPATGKRVGSLVVNPGGPGGSGYDYAAAATQIVSSAVLSSYDIVGFDPRGVGRSAPITCLDDSALDAYIGADPTPDTPAEEQAAVTTNRNFGLACEKNAGPLLAHVSTVDVAKDMDILRAALGETKLNYLGKSYGTFIGSTYAGMFPQRVGRFVLDGVVPPDITTTQENLGQAQGFEQATQSYVRNCVAQGNCPLGSSLDAGMARIRQFLKDSDTNPLPVTGQGDVTKLTEGWASIGVADAMYSKQSWPVLTQAFQQAFAGSGNAMMALADDYASRNSNGTYSDNIMQVINAVNCLDRSASSNVQTYVQDAQQFAKTAPTWGPMLAWGSLSCGEWPIKATGHPEKITAAGSGPILVVGTTRDPATPYQWSVQLSKELQNGHLLTYDGDGHTAYMEGSSCVDGVVDDYILNGVVPPAGKTC</sequence>
<dbReference type="AlphaFoldDB" id="A0A561E2Z3"/>
<organism evidence="6 7">
    <name type="scientific">Rudaeicoccus suwonensis</name>
    <dbReference type="NCBI Taxonomy" id="657409"/>
    <lineage>
        <taxon>Bacteria</taxon>
        <taxon>Bacillati</taxon>
        <taxon>Actinomycetota</taxon>
        <taxon>Actinomycetes</taxon>
        <taxon>Micrococcales</taxon>
        <taxon>Dermacoccaceae</taxon>
        <taxon>Rudaeicoccus</taxon>
    </lineage>
</organism>
<evidence type="ECO:0000313" key="7">
    <source>
        <dbReference type="Proteomes" id="UP000318297"/>
    </source>
</evidence>
<proteinExistence type="inferred from homology"/>
<dbReference type="InterPro" id="IPR051601">
    <property type="entry name" value="Serine_prot/Carboxylest_S33"/>
</dbReference>
<dbReference type="PANTHER" id="PTHR43248:SF29">
    <property type="entry name" value="TRIPEPTIDYL AMINOPEPTIDASE"/>
    <property type="match status" value="1"/>
</dbReference>
<dbReference type="PANTHER" id="PTHR43248">
    <property type="entry name" value="2-SUCCINYL-6-HYDROXY-2,4-CYCLOHEXADIENE-1-CARBOXYLATE SYNTHASE"/>
    <property type="match status" value="1"/>
</dbReference>
<gene>
    <name evidence="6" type="ORF">BKA23_2316</name>
</gene>
<evidence type="ECO:0000256" key="2">
    <source>
        <dbReference type="ARBA" id="ARBA00022729"/>
    </source>
</evidence>
<name>A0A561E2Z3_9MICO</name>
<evidence type="ECO:0000256" key="1">
    <source>
        <dbReference type="ARBA" id="ARBA00010088"/>
    </source>
</evidence>
<dbReference type="GO" id="GO:0016787">
    <property type="term" value="F:hydrolase activity"/>
    <property type="evidence" value="ECO:0007669"/>
    <property type="project" value="UniProtKB-KW"/>
</dbReference>
<dbReference type="Pfam" id="PF08386">
    <property type="entry name" value="Abhydrolase_4"/>
    <property type="match status" value="1"/>
</dbReference>